<keyword evidence="7" id="KW-1185">Reference proteome</keyword>
<dbReference type="Pfam" id="PF04055">
    <property type="entry name" value="Radical_SAM"/>
    <property type="match status" value="1"/>
</dbReference>
<proteinExistence type="predicted"/>
<keyword evidence="2" id="KW-0479">Metal-binding</keyword>
<feature type="domain" description="Radical SAM core" evidence="5">
    <location>
        <begin position="11"/>
        <end position="192"/>
    </location>
</feature>
<dbReference type="EMBL" id="LWMT01000244">
    <property type="protein sequence ID" value="KZX11639.1"/>
    <property type="molecule type" value="Genomic_DNA"/>
</dbReference>
<dbReference type="GO" id="GO:0003824">
    <property type="term" value="F:catalytic activity"/>
    <property type="evidence" value="ECO:0007669"/>
    <property type="project" value="InterPro"/>
</dbReference>
<evidence type="ECO:0000313" key="6">
    <source>
        <dbReference type="EMBL" id="KZX11639.1"/>
    </source>
</evidence>
<dbReference type="InterPro" id="IPR017672">
    <property type="entry name" value="MA_4551-like"/>
</dbReference>
<dbReference type="Gene3D" id="3.20.20.70">
    <property type="entry name" value="Aldolase class I"/>
    <property type="match status" value="1"/>
</dbReference>
<dbReference type="Proteomes" id="UP000077066">
    <property type="component" value="Unassembled WGS sequence"/>
</dbReference>
<organism evidence="6 7">
    <name type="scientific">Methanobrevibacter filiformis</name>
    <dbReference type="NCBI Taxonomy" id="55758"/>
    <lineage>
        <taxon>Archaea</taxon>
        <taxon>Methanobacteriati</taxon>
        <taxon>Methanobacteriota</taxon>
        <taxon>Methanomada group</taxon>
        <taxon>Methanobacteria</taxon>
        <taxon>Methanobacteriales</taxon>
        <taxon>Methanobacteriaceae</taxon>
        <taxon>Methanobrevibacter</taxon>
    </lineage>
</organism>
<dbReference type="OrthoDB" id="63821at2157"/>
<dbReference type="AlphaFoldDB" id="A0A166A6K9"/>
<evidence type="ECO:0000259" key="5">
    <source>
        <dbReference type="Pfam" id="PF04055"/>
    </source>
</evidence>
<sequence>MQVVADVGGIPGTDCRGFCKYCYFRKVKDIEPIGCSKCSPNKIGCIQCSEGITETQNNFKLPFVVMSEVQSTLMLGNVRDNNLKVNISGGGDVSCYPHLEELSTTLDQFNLPIHLGYTSGKGIDDSQIANRLINNGVDEVTFTIFADDVNLRKQWMGDPNPEESLKAARIFGENTELHGASVIIPGVNDGKVLRNTCASLESWGATAFILMRFANTANQGLILNNGPIIKDVESHSINEFESLVSELSSEFSMRITGTPVWDPKTQAPFAIARKGNEIYSKEYIQNVTGEATIISSKIAAPYIAKIFESIGAEDVNVIATEKEIACLMTKEDLETIDLSQVKESVIIPGRSFIHQLDAERILSSDGKSRIVGRGPDKLSVDGEMSGTLTDEEVIVKELEAFRDLVDAINFYGMKKG</sequence>
<dbReference type="NCBIfam" id="TIGR03278">
    <property type="entry name" value="methan_mark_10"/>
    <property type="match status" value="1"/>
</dbReference>
<dbReference type="RefSeq" id="WP_066972980.1">
    <property type="nucleotide sequence ID" value="NZ_LWMT01000244.1"/>
</dbReference>
<keyword evidence="1" id="KW-0949">S-adenosyl-L-methionine</keyword>
<reference evidence="6 7" key="1">
    <citation type="submission" date="2016-04" db="EMBL/GenBank/DDBJ databases">
        <title>Genome sequence of Methanobrevibacter filiformis DSM 11501.</title>
        <authorList>
            <person name="Poehlein A."/>
            <person name="Seedorf H."/>
            <person name="Daniel R."/>
        </authorList>
    </citation>
    <scope>NUCLEOTIDE SEQUENCE [LARGE SCALE GENOMIC DNA]</scope>
    <source>
        <strain evidence="6 7">DSM 11501</strain>
    </source>
</reference>
<gene>
    <name evidence="6" type="ORF">MBFIL_13620</name>
</gene>
<dbReference type="GO" id="GO:0046872">
    <property type="term" value="F:metal ion binding"/>
    <property type="evidence" value="ECO:0007669"/>
    <property type="project" value="UniProtKB-KW"/>
</dbReference>
<dbReference type="InterPro" id="IPR013785">
    <property type="entry name" value="Aldolase_TIM"/>
</dbReference>
<accession>A0A166A6K9</accession>
<comment type="caution">
    <text evidence="6">The sequence shown here is derived from an EMBL/GenBank/DDBJ whole genome shotgun (WGS) entry which is preliminary data.</text>
</comment>
<evidence type="ECO:0000256" key="3">
    <source>
        <dbReference type="ARBA" id="ARBA00023004"/>
    </source>
</evidence>
<evidence type="ECO:0000256" key="4">
    <source>
        <dbReference type="ARBA" id="ARBA00023014"/>
    </source>
</evidence>
<protein>
    <submittedName>
        <fullName evidence="6">Radical SAM superfamily protein</fullName>
    </submittedName>
</protein>
<dbReference type="InterPro" id="IPR007197">
    <property type="entry name" value="rSAM"/>
</dbReference>
<dbReference type="PATRIC" id="fig|55758.3.peg.1548"/>
<keyword evidence="3" id="KW-0408">Iron</keyword>
<dbReference type="GO" id="GO:0051536">
    <property type="term" value="F:iron-sulfur cluster binding"/>
    <property type="evidence" value="ECO:0007669"/>
    <property type="project" value="UniProtKB-KW"/>
</dbReference>
<evidence type="ECO:0000256" key="2">
    <source>
        <dbReference type="ARBA" id="ARBA00022723"/>
    </source>
</evidence>
<name>A0A166A6K9_9EURY</name>
<evidence type="ECO:0000313" key="7">
    <source>
        <dbReference type="Proteomes" id="UP000077066"/>
    </source>
</evidence>
<evidence type="ECO:0000256" key="1">
    <source>
        <dbReference type="ARBA" id="ARBA00022691"/>
    </source>
</evidence>
<dbReference type="STRING" id="55758.MBFIL_13620"/>
<dbReference type="SFLD" id="SFLDS00029">
    <property type="entry name" value="Radical_SAM"/>
    <property type="match status" value="1"/>
</dbReference>
<keyword evidence="4" id="KW-0411">Iron-sulfur</keyword>